<reference evidence="2 3" key="1">
    <citation type="submission" date="2013-11" db="EMBL/GenBank/DDBJ databases">
        <title>The Damaraland mole rat (Fukomys damarensis) genome and evolution of African mole rats.</title>
        <authorList>
            <person name="Gladyshev V.N."/>
            <person name="Fang X."/>
        </authorList>
    </citation>
    <scope>NUCLEOTIDE SEQUENCE [LARGE SCALE GENOMIC DNA]</scope>
    <source>
        <tissue evidence="2">Liver</tissue>
    </source>
</reference>
<name>A0A091DSL4_FUKDA</name>
<proteinExistence type="predicted"/>
<accession>A0A091DSL4</accession>
<dbReference type="EMBL" id="KN123337">
    <property type="protein sequence ID" value="KFO25766.1"/>
    <property type="molecule type" value="Genomic_DNA"/>
</dbReference>
<dbReference type="Proteomes" id="UP000028990">
    <property type="component" value="Unassembled WGS sequence"/>
</dbReference>
<feature type="compositionally biased region" description="Basic and acidic residues" evidence="1">
    <location>
        <begin position="1"/>
        <end position="17"/>
    </location>
</feature>
<protein>
    <submittedName>
        <fullName evidence="2">Uncharacterized protein</fullName>
    </submittedName>
</protein>
<dbReference type="AlphaFoldDB" id="A0A091DSL4"/>
<sequence>MRENTARKEGRGQRQEVPEGAVLWEEADKRYGTNQSATGFLCSTQELSLQVNNGENPTEAEEKQLPAAGRKLLLGGWLPASEDGPTAIQYGLVIGGCIRRNSEDKLRTDGDQGEKRMPRDMGQKCHFRRWLPGMEVDHGQPAKARQLINVHSPMAICGQGRVSSSQPPFELISSIMLKRT</sequence>
<organism evidence="2 3">
    <name type="scientific">Fukomys damarensis</name>
    <name type="common">Damaraland mole rat</name>
    <name type="synonym">Cryptomys damarensis</name>
    <dbReference type="NCBI Taxonomy" id="885580"/>
    <lineage>
        <taxon>Eukaryota</taxon>
        <taxon>Metazoa</taxon>
        <taxon>Chordata</taxon>
        <taxon>Craniata</taxon>
        <taxon>Vertebrata</taxon>
        <taxon>Euteleostomi</taxon>
        <taxon>Mammalia</taxon>
        <taxon>Eutheria</taxon>
        <taxon>Euarchontoglires</taxon>
        <taxon>Glires</taxon>
        <taxon>Rodentia</taxon>
        <taxon>Hystricomorpha</taxon>
        <taxon>Bathyergidae</taxon>
        <taxon>Fukomys</taxon>
    </lineage>
</organism>
<feature type="region of interest" description="Disordered" evidence="1">
    <location>
        <begin position="1"/>
        <end position="21"/>
    </location>
</feature>
<evidence type="ECO:0000256" key="1">
    <source>
        <dbReference type="SAM" id="MobiDB-lite"/>
    </source>
</evidence>
<evidence type="ECO:0000313" key="3">
    <source>
        <dbReference type="Proteomes" id="UP000028990"/>
    </source>
</evidence>
<gene>
    <name evidence="2" type="ORF">H920_12902</name>
</gene>
<keyword evidence="3" id="KW-1185">Reference proteome</keyword>
<evidence type="ECO:0000313" key="2">
    <source>
        <dbReference type="EMBL" id="KFO25766.1"/>
    </source>
</evidence>